<organism evidence="4 5">
    <name type="scientific">Thalassiosira pseudonana</name>
    <name type="common">Marine diatom</name>
    <name type="synonym">Cyclotella nana</name>
    <dbReference type="NCBI Taxonomy" id="35128"/>
    <lineage>
        <taxon>Eukaryota</taxon>
        <taxon>Sar</taxon>
        <taxon>Stramenopiles</taxon>
        <taxon>Ochrophyta</taxon>
        <taxon>Bacillariophyta</taxon>
        <taxon>Coscinodiscophyceae</taxon>
        <taxon>Thalassiosirophycidae</taxon>
        <taxon>Thalassiosirales</taxon>
        <taxon>Thalassiosiraceae</taxon>
        <taxon>Thalassiosira</taxon>
    </lineage>
</organism>
<proteinExistence type="predicted"/>
<dbReference type="eggNOG" id="ENOG502SNRU">
    <property type="taxonomic scope" value="Eukaryota"/>
</dbReference>
<protein>
    <recommendedName>
        <fullName evidence="3">PH domain-containing protein</fullName>
    </recommendedName>
</protein>
<dbReference type="PROSITE" id="PS50003">
    <property type="entry name" value="PH_DOMAIN"/>
    <property type="match status" value="1"/>
</dbReference>
<dbReference type="GeneID" id="7446137"/>
<dbReference type="PANTHER" id="PTHR22774">
    <property type="entry name" value="CHOREIN N-TERMINAL DOMAIN-CONTAINING PROTEIN"/>
    <property type="match status" value="1"/>
</dbReference>
<feature type="domain" description="PH" evidence="3">
    <location>
        <begin position="1400"/>
        <end position="1522"/>
    </location>
</feature>
<feature type="region of interest" description="Disordered" evidence="2">
    <location>
        <begin position="251"/>
        <end position="273"/>
    </location>
</feature>
<evidence type="ECO:0000259" key="3">
    <source>
        <dbReference type="PROSITE" id="PS50003"/>
    </source>
</evidence>
<gene>
    <name evidence="4" type="ORF">THAPSDRAFT_22333</name>
</gene>
<dbReference type="KEGG" id="tps:THAPSDRAFT_22333"/>
<feature type="region of interest" description="Disordered" evidence="2">
    <location>
        <begin position="1639"/>
        <end position="1668"/>
    </location>
</feature>
<reference evidence="4 5" key="2">
    <citation type="journal article" date="2008" name="Nature">
        <title>The Phaeodactylum genome reveals the evolutionary history of diatom genomes.</title>
        <authorList>
            <person name="Bowler C."/>
            <person name="Allen A.E."/>
            <person name="Badger J.H."/>
            <person name="Grimwood J."/>
            <person name="Jabbari K."/>
            <person name="Kuo A."/>
            <person name="Maheswari U."/>
            <person name="Martens C."/>
            <person name="Maumus F."/>
            <person name="Otillar R.P."/>
            <person name="Rayko E."/>
            <person name="Salamov A."/>
            <person name="Vandepoele K."/>
            <person name="Beszteri B."/>
            <person name="Gruber A."/>
            <person name="Heijde M."/>
            <person name="Katinka M."/>
            <person name="Mock T."/>
            <person name="Valentin K."/>
            <person name="Verret F."/>
            <person name="Berges J.A."/>
            <person name="Brownlee C."/>
            <person name="Cadoret J.P."/>
            <person name="Chiovitti A."/>
            <person name="Choi C.J."/>
            <person name="Coesel S."/>
            <person name="De Martino A."/>
            <person name="Detter J.C."/>
            <person name="Durkin C."/>
            <person name="Falciatore A."/>
            <person name="Fournet J."/>
            <person name="Haruta M."/>
            <person name="Huysman M.J."/>
            <person name="Jenkins B.D."/>
            <person name="Jiroutova K."/>
            <person name="Jorgensen R.E."/>
            <person name="Joubert Y."/>
            <person name="Kaplan A."/>
            <person name="Kroger N."/>
            <person name="Kroth P.G."/>
            <person name="La Roche J."/>
            <person name="Lindquist E."/>
            <person name="Lommer M."/>
            <person name="Martin-Jezequel V."/>
            <person name="Lopez P.J."/>
            <person name="Lucas S."/>
            <person name="Mangogna M."/>
            <person name="McGinnis K."/>
            <person name="Medlin L.K."/>
            <person name="Montsant A."/>
            <person name="Oudot-Le Secq M.P."/>
            <person name="Napoli C."/>
            <person name="Obornik M."/>
            <person name="Parker M.S."/>
            <person name="Petit J.L."/>
            <person name="Porcel B.M."/>
            <person name="Poulsen N."/>
            <person name="Robison M."/>
            <person name="Rychlewski L."/>
            <person name="Rynearson T.A."/>
            <person name="Schmutz J."/>
            <person name="Shapiro H."/>
            <person name="Siaut M."/>
            <person name="Stanley M."/>
            <person name="Sussman M.R."/>
            <person name="Taylor A.R."/>
            <person name="Vardi A."/>
            <person name="von Dassow P."/>
            <person name="Vyverman W."/>
            <person name="Willis A."/>
            <person name="Wyrwicz L.S."/>
            <person name="Rokhsar D.S."/>
            <person name="Weissenbach J."/>
            <person name="Armbrust E.V."/>
            <person name="Green B.R."/>
            <person name="Van de Peer Y."/>
            <person name="Grigoriev I.V."/>
        </authorList>
    </citation>
    <scope>NUCLEOTIDE SEQUENCE [LARGE SCALE GENOMIC DNA]</scope>
    <source>
        <strain evidence="4 5">CCMP1335</strain>
    </source>
</reference>
<evidence type="ECO:0000256" key="1">
    <source>
        <dbReference type="SAM" id="Coils"/>
    </source>
</evidence>
<dbReference type="InterPro" id="IPR026728">
    <property type="entry name" value="BLTP3A/B"/>
</dbReference>
<dbReference type="InterPro" id="IPR001849">
    <property type="entry name" value="PH_domain"/>
</dbReference>
<accession>B8BZR4</accession>
<dbReference type="HOGENOM" id="CLU_230452_0_0_1"/>
<dbReference type="OMA" id="HRSYVIY"/>
<evidence type="ECO:0000256" key="2">
    <source>
        <dbReference type="SAM" id="MobiDB-lite"/>
    </source>
</evidence>
<dbReference type="InterPro" id="IPR011993">
    <property type="entry name" value="PH-like_dom_sf"/>
</dbReference>
<keyword evidence="1" id="KW-0175">Coiled coil</keyword>
<keyword evidence="5" id="KW-1185">Reference proteome</keyword>
<feature type="compositionally biased region" description="Low complexity" evidence="2">
    <location>
        <begin position="108"/>
        <end position="123"/>
    </location>
</feature>
<dbReference type="SMART" id="SM00233">
    <property type="entry name" value="PH"/>
    <property type="match status" value="1"/>
</dbReference>
<dbReference type="SUPFAM" id="SSF50729">
    <property type="entry name" value="PH domain-like"/>
    <property type="match status" value="1"/>
</dbReference>
<sequence>MENFIVNLFSDQLSKIILDFSTNQINANFLSGKGSITNVRLNVGVINDFLAKPPHGVLPYLQFSDITLSELRVEVTSYTNLKKAPVVLVIDEIHARAIEPLEYHFENANKSAPPAAPPQSQNKVNPQPKPPYGLLHRILDNLSIRINRINLTFQPLGKFKTRRVGPWTPPPMMVSLENVEWISVNELGNPGTPEMCWAHNDLGAQQTQFRRDVNVGIGGRQHHRSYVIYKRLSMLCNVSLMDPKDWHEHQKRTTYKERSNNTALPKSQRPLQTNFSGQSSTLISNCQADIYVAYVRRLRDAGVSAVDVDVLCHNVDVNLDVHSSTHREGPELFPSACDIGSFIHFMIGLQHCVYKDRSFVDPLLPDGVVNPTAEGKERLQQTSNSALRGEIATGEGEEADPDAFDAILPGISLAEDDVVSESSVDEEEPDEEHDEAYLAWKKETEQDVGTLEDASKVDSVIESTPSVAALKDVSSDHRERGQIQPKNKTKRRAVLVLASGAQKFEKLSFSLTVKRINAKLYHPVGEGVNQDANATQQMTGRVSQRHCLEMLVEGVGFECIWPKVTGEIGGHVQCSLRYLHVMESVHRNIPQSDTGTPTPDLWTVVKLFPLLRLGSRLFQGHDIFSLSSNWKGFWKNHSRADESDDGGYPTMEKRQTTWKWDHSPKGQAALALKSTVSFVDEKCILWSKTNVAHEASTGEIEVILHSAPLGRIAKLLSSSPWDDRWLTGEWNEEISSLIAHANVSTDSGGRISIKEHTQTVPSLYQTRSGKVSALSSELRTVTARLGRFSVRLPHANAFSTLGMSDVVFGISNATFLVSSELPKTFLNGKVTACGSSSLFPNDASDISCLSEDTVTQSAQEGCFRMQLSLLNCSLTAKPSILAPQSQSIGNETIHSNLIAPTNITFMLSIEQKIYNPKSLTDQNTAISVPTKICHVSVLVQELVCNAEIRSVVQALQTIHHHTVDIMEEVVSTSSPSKPSQSVYTNDKNSYIKMGVVCVHLPSLELKILREHTDAHPQLLCRLTASQFEFGLEYDIRSRHHSTLHKCSVGGLSLEVCCSGDVEAERMVQILSIGGGTSSLANEAFAEAGKVALDEGVSLRAEQASTGESSTSSLSVDLSAPVVIDLNFDAIKSCSDLAYGTLMAPVYVYSKRPGGAFGRDAQQSIVSLFWSSLPSSSQTNVSASENNDGNELYRLTLLRLFVLVPRSSAVGCTSDSFGLVFNDVELAFGQHGRIDGTKNTSIMRKNCGSIGETWQQRYSLAAKESMDPNTFYAVRSTYSILDIENSQSNHQINAVVPTQAVDWSSTTTDSFNIALLKGVIATATKAGMSFSSIGMKLYYLMPGMSTRSELSLSARQLHNMIGNYHHKVLRIIGHLNDEVETLRHSLFAKERERVGVLAACDSIASGWVRVGEGSVASFPHRIFSAATLYRYWTVLSGKLLLVYKAPGCNHPSFILPLGPSTQLQSVVIASSNASKTGTGIVGNHLQHCGFALVDLVDGTELFFVPSNRDEYETWIAAISKALGKNRPQQQVSIGVVDDVDGIATLSLNDEILQQQLPAETAQIDETSVEKASVEVESVCLETTDETVDDEMTDEVELDTISLSDRSAKVEYIRSTNQHHDPFEDLAPLPSCFAAVHLNPQGEPSSVTNHDANNTQSLPRRDRMAKGKSKFAASKLSSALKSAKGGVLAAGEIGRDGIRALAQEGIQPREDRPRTQPSPTNNNNAMSSAFGKERSLVVGQRMSVLKQSASSKLTKLSTAVKSSLQEHQMPERQTRTSYLSDLSQHAEQSSIEVDPFGLIEYTESQDERPANKGKQQEMRKRFSNLDQSMRRLKIDEKLSHMSAAVKQAANDSQVMRQLSSASISHARGSDHGRHRVGIGDDIKSQQKPVKFDARETFLSHNELPVKVKSIKASGTSLVMDRGEFLSEIGKSLRKIEGNWTIHVETMQSSDITEKNPSASFDYDEQQQATTHTPDWKYKIICTEIGSGSEATAQSSVDRSLTEVLMLHALVSEIITSESYAAATEVSYQPGSDLFNPVFAKMSTLERVRVCSTLLRGIIDAGASASTLVKDKHCETIKIFLSTLFEPLPEEAVVATKEFLNIDRNQQEPTSGCSDTLTDRTIHVSTYATSLNEAFNVVSQGIVKQGNRPQSPSEKHSSLLDTMMDGYTKAIKERDEALASLATTSLLKDHNVIQKHTSKQQTGSSRVSVAHQNSDEEMLELCKQLGNEITARTAAEHEVKQLTERLEFEKQLANAKERALLEEIAKYKKALGGE</sequence>
<feature type="coiled-coil region" evidence="1">
    <location>
        <begin position="2229"/>
        <end position="2256"/>
    </location>
</feature>
<dbReference type="InParanoid" id="B8BZR4"/>
<dbReference type="PANTHER" id="PTHR22774:SF11">
    <property type="entry name" value="CHOREIN N-TERMINAL DOMAIN-CONTAINING PROTEIN"/>
    <property type="match status" value="1"/>
</dbReference>
<name>B8BZR4_THAPS</name>
<feature type="compositionally biased region" description="Polar residues" evidence="2">
    <location>
        <begin position="1640"/>
        <end position="1656"/>
    </location>
</feature>
<dbReference type="Proteomes" id="UP000001449">
    <property type="component" value="Chromosome 4"/>
</dbReference>
<reference evidence="4 5" key="1">
    <citation type="journal article" date="2004" name="Science">
        <title>The genome of the diatom Thalassiosira pseudonana: ecology, evolution, and metabolism.</title>
        <authorList>
            <person name="Armbrust E.V."/>
            <person name="Berges J.A."/>
            <person name="Bowler C."/>
            <person name="Green B.R."/>
            <person name="Martinez D."/>
            <person name="Putnam N.H."/>
            <person name="Zhou S."/>
            <person name="Allen A.E."/>
            <person name="Apt K.E."/>
            <person name="Bechner M."/>
            <person name="Brzezinski M.A."/>
            <person name="Chaal B.K."/>
            <person name="Chiovitti A."/>
            <person name="Davis A.K."/>
            <person name="Demarest M.S."/>
            <person name="Detter J.C."/>
            <person name="Glavina T."/>
            <person name="Goodstein D."/>
            <person name="Hadi M.Z."/>
            <person name="Hellsten U."/>
            <person name="Hildebrand M."/>
            <person name="Jenkins B.D."/>
            <person name="Jurka J."/>
            <person name="Kapitonov V.V."/>
            <person name="Kroger N."/>
            <person name="Lau W.W."/>
            <person name="Lane T.W."/>
            <person name="Larimer F.W."/>
            <person name="Lippmeier J.C."/>
            <person name="Lucas S."/>
            <person name="Medina M."/>
            <person name="Montsant A."/>
            <person name="Obornik M."/>
            <person name="Parker M.S."/>
            <person name="Palenik B."/>
            <person name="Pazour G.J."/>
            <person name="Richardson P.M."/>
            <person name="Rynearson T.A."/>
            <person name="Saito M.A."/>
            <person name="Schwartz D.C."/>
            <person name="Thamatrakoln K."/>
            <person name="Valentin K."/>
            <person name="Vardi A."/>
            <person name="Wilkerson F.P."/>
            <person name="Rokhsar D.S."/>
        </authorList>
    </citation>
    <scope>NUCLEOTIDE SEQUENCE [LARGE SCALE GENOMIC DNA]</scope>
    <source>
        <strain evidence="4 5">CCMP1335</strain>
    </source>
</reference>
<feature type="region of interest" description="Disordered" evidence="2">
    <location>
        <begin position="108"/>
        <end position="130"/>
    </location>
</feature>
<dbReference type="EMBL" id="CM000641">
    <property type="protein sequence ID" value="EED92930.1"/>
    <property type="molecule type" value="Genomic_DNA"/>
</dbReference>
<evidence type="ECO:0000313" key="4">
    <source>
        <dbReference type="EMBL" id="EED92930.1"/>
    </source>
</evidence>
<dbReference type="RefSeq" id="XP_002289393.1">
    <property type="nucleotide sequence ID" value="XM_002289357.1"/>
</dbReference>
<dbReference type="Gene3D" id="2.30.29.30">
    <property type="entry name" value="Pleckstrin-homology domain (PH domain)/Phosphotyrosine-binding domain (PTB)"/>
    <property type="match status" value="1"/>
</dbReference>
<dbReference type="PaxDb" id="35128-Thaps22333"/>
<feature type="region of interest" description="Disordered" evidence="2">
    <location>
        <begin position="1702"/>
        <end position="1727"/>
    </location>
</feature>
<feature type="compositionally biased region" description="Polar residues" evidence="2">
    <location>
        <begin position="1713"/>
        <end position="1725"/>
    </location>
</feature>
<evidence type="ECO:0000313" key="5">
    <source>
        <dbReference type="Proteomes" id="UP000001449"/>
    </source>
</evidence>
<feature type="compositionally biased region" description="Polar residues" evidence="2">
    <location>
        <begin position="260"/>
        <end position="273"/>
    </location>
</feature>